<sequence>MKTKIKFFWVIGGGLLQIPLIEEIKKLGYKIIVSDKNRNCVCSKRADVFFEIDIYDIPKHLEFAREFEKSKGKVVGVLAAGIDAPETMAVLAKELGLPSVEPEIAHIVNNKDKFRDILEK</sequence>
<reference evidence="1" key="1">
    <citation type="submission" date="2018-05" db="EMBL/GenBank/DDBJ databases">
        <authorList>
            <person name="Lanie J.A."/>
            <person name="Ng W.-L."/>
            <person name="Kazmierczak K.M."/>
            <person name="Andrzejewski T.M."/>
            <person name="Davidsen T.M."/>
            <person name="Wayne K.J."/>
            <person name="Tettelin H."/>
            <person name="Glass J.I."/>
            <person name="Rusch D."/>
            <person name="Podicherti R."/>
            <person name="Tsui H.-C.T."/>
            <person name="Winkler M.E."/>
        </authorList>
    </citation>
    <scope>NUCLEOTIDE SEQUENCE</scope>
</reference>
<gene>
    <name evidence="1" type="ORF">METZ01_LOCUS482677</name>
</gene>
<dbReference type="AlphaFoldDB" id="A0A383CCM8"/>
<dbReference type="Gene3D" id="3.40.50.20">
    <property type="match status" value="1"/>
</dbReference>
<name>A0A383CCM8_9ZZZZ</name>
<dbReference type="SUPFAM" id="SSF52440">
    <property type="entry name" value="PreATP-grasp domain"/>
    <property type="match status" value="1"/>
</dbReference>
<protein>
    <recommendedName>
        <fullName evidence="2">RCK N-terminal domain-containing protein</fullName>
    </recommendedName>
</protein>
<dbReference type="InterPro" id="IPR016185">
    <property type="entry name" value="PreATP-grasp_dom_sf"/>
</dbReference>
<accession>A0A383CCM8</accession>
<dbReference type="EMBL" id="UINC01207647">
    <property type="protein sequence ID" value="SVE29823.1"/>
    <property type="molecule type" value="Genomic_DNA"/>
</dbReference>
<proteinExistence type="predicted"/>
<evidence type="ECO:0000313" key="1">
    <source>
        <dbReference type="EMBL" id="SVE29823.1"/>
    </source>
</evidence>
<feature type="non-terminal residue" evidence="1">
    <location>
        <position position="120"/>
    </location>
</feature>
<organism evidence="1">
    <name type="scientific">marine metagenome</name>
    <dbReference type="NCBI Taxonomy" id="408172"/>
    <lineage>
        <taxon>unclassified sequences</taxon>
        <taxon>metagenomes</taxon>
        <taxon>ecological metagenomes</taxon>
    </lineage>
</organism>
<evidence type="ECO:0008006" key="2">
    <source>
        <dbReference type="Google" id="ProtNLM"/>
    </source>
</evidence>